<dbReference type="GO" id="GO:0006900">
    <property type="term" value="P:vesicle budding from membrane"/>
    <property type="evidence" value="ECO:0007669"/>
    <property type="project" value="TreeGrafter"/>
</dbReference>
<dbReference type="OrthoDB" id="5592979at2759"/>
<dbReference type="PANTHER" id="PTHR22761:SF10">
    <property type="entry name" value="GH13992P"/>
    <property type="match status" value="1"/>
</dbReference>
<evidence type="ECO:0000313" key="8">
    <source>
        <dbReference type="EMBL" id="KAJ5215082.1"/>
    </source>
</evidence>
<dbReference type="GO" id="GO:0000815">
    <property type="term" value="C:ESCRT III complex"/>
    <property type="evidence" value="ECO:0007669"/>
    <property type="project" value="TreeGrafter"/>
</dbReference>
<feature type="compositionally biased region" description="Acidic residues" evidence="7">
    <location>
        <begin position="152"/>
        <end position="169"/>
    </location>
</feature>
<evidence type="ECO:0000256" key="3">
    <source>
        <dbReference type="ARBA" id="ARBA00022753"/>
    </source>
</evidence>
<keyword evidence="3" id="KW-0967">Endosome</keyword>
<keyword evidence="9" id="KW-1185">Reference proteome</keyword>
<organism evidence="8 9">
    <name type="scientific">Penicillium chermesinum</name>
    <dbReference type="NCBI Taxonomy" id="63820"/>
    <lineage>
        <taxon>Eukaryota</taxon>
        <taxon>Fungi</taxon>
        <taxon>Dikarya</taxon>
        <taxon>Ascomycota</taxon>
        <taxon>Pezizomycotina</taxon>
        <taxon>Eurotiomycetes</taxon>
        <taxon>Eurotiomycetidae</taxon>
        <taxon>Eurotiales</taxon>
        <taxon>Aspergillaceae</taxon>
        <taxon>Penicillium</taxon>
    </lineage>
</organism>
<reference evidence="8" key="1">
    <citation type="submission" date="2022-11" db="EMBL/GenBank/DDBJ databases">
        <authorList>
            <person name="Petersen C."/>
        </authorList>
    </citation>
    <scope>NUCLEOTIDE SEQUENCE</scope>
    <source>
        <strain evidence="8">IBT 19713</strain>
    </source>
</reference>
<feature type="coiled-coil region" evidence="6">
    <location>
        <begin position="21"/>
        <end position="87"/>
    </location>
</feature>
<keyword evidence="6" id="KW-0175">Coiled coil</keyword>
<dbReference type="Proteomes" id="UP001150941">
    <property type="component" value="Unassembled WGS sequence"/>
</dbReference>
<evidence type="ECO:0000256" key="2">
    <source>
        <dbReference type="ARBA" id="ARBA00006190"/>
    </source>
</evidence>
<dbReference type="GO" id="GO:0009898">
    <property type="term" value="C:cytoplasmic side of plasma membrane"/>
    <property type="evidence" value="ECO:0007669"/>
    <property type="project" value="TreeGrafter"/>
</dbReference>
<protein>
    <recommendedName>
        <fullName evidence="4">Vacuolar-sorting protein SNF7</fullName>
    </recommendedName>
    <alternativeName>
        <fullName evidence="5">Vacuolar protein-sorting-associated protein 32</fullName>
    </alternativeName>
</protein>
<evidence type="ECO:0000256" key="4">
    <source>
        <dbReference type="ARBA" id="ARBA00040017"/>
    </source>
</evidence>
<feature type="region of interest" description="Disordered" evidence="7">
    <location>
        <begin position="148"/>
        <end position="223"/>
    </location>
</feature>
<comment type="subcellular location">
    <subcellularLocation>
        <location evidence="1">Endosome</location>
    </subcellularLocation>
</comment>
<dbReference type="Pfam" id="PF03357">
    <property type="entry name" value="Snf7"/>
    <property type="match status" value="1"/>
</dbReference>
<evidence type="ECO:0000313" key="9">
    <source>
        <dbReference type="Proteomes" id="UP001150941"/>
    </source>
</evidence>
<dbReference type="Gene3D" id="1.10.287.1060">
    <property type="entry name" value="ESAT-6-like"/>
    <property type="match status" value="1"/>
</dbReference>
<sequence length="223" mass="24993">MWSWFGGAAAQKRKDVPKNAILQLREQLDMLQKREKHLEAQVAEQDAAARKYVNTNKNAAKAALRRKKALEKNAEQTSAQILQLEQQVYSIEAANINHETLLAMERAGKAMQQIHSGMNIDKVDKTMEDLREQHALSEEIGRVITDVPLGEQPDEDELEQELEGLEQEQMDERMLNTGPTPVTPALDRLPAAGTSDLNKNKPAAVEEDDEEAELAKLKAEMAM</sequence>
<evidence type="ECO:0000256" key="6">
    <source>
        <dbReference type="SAM" id="Coils"/>
    </source>
</evidence>
<dbReference type="InterPro" id="IPR005024">
    <property type="entry name" value="Snf7_fam"/>
</dbReference>
<dbReference type="GeneID" id="83207360"/>
<comment type="similarity">
    <text evidence="2">Belongs to the SNF7 family.</text>
</comment>
<feature type="compositionally biased region" description="Basic and acidic residues" evidence="7">
    <location>
        <begin position="213"/>
        <end position="223"/>
    </location>
</feature>
<dbReference type="PANTHER" id="PTHR22761">
    <property type="entry name" value="CHARGED MULTIVESICULAR BODY PROTEIN"/>
    <property type="match status" value="1"/>
</dbReference>
<proteinExistence type="inferred from homology"/>
<comment type="caution">
    <text evidence="8">The sequence shown here is derived from an EMBL/GenBank/DDBJ whole genome shotgun (WGS) entry which is preliminary data.</text>
</comment>
<accession>A0A9W9N884</accession>
<gene>
    <name evidence="8" type="ORF">N7468_010761</name>
</gene>
<reference evidence="8" key="2">
    <citation type="journal article" date="2023" name="IMA Fungus">
        <title>Comparative genomic study of the Penicillium genus elucidates a diverse pangenome and 15 lateral gene transfer events.</title>
        <authorList>
            <person name="Petersen C."/>
            <person name="Sorensen T."/>
            <person name="Nielsen M.R."/>
            <person name="Sondergaard T.E."/>
            <person name="Sorensen J.L."/>
            <person name="Fitzpatrick D.A."/>
            <person name="Frisvad J.C."/>
            <person name="Nielsen K.L."/>
        </authorList>
    </citation>
    <scope>NUCLEOTIDE SEQUENCE</scope>
    <source>
        <strain evidence="8">IBT 19713</strain>
    </source>
</reference>
<dbReference type="RefSeq" id="XP_058325579.1">
    <property type="nucleotide sequence ID" value="XM_058480056.1"/>
</dbReference>
<dbReference type="GO" id="GO:0005771">
    <property type="term" value="C:multivesicular body"/>
    <property type="evidence" value="ECO:0007669"/>
    <property type="project" value="TreeGrafter"/>
</dbReference>
<dbReference type="GO" id="GO:0032511">
    <property type="term" value="P:late endosome to vacuole transport via multivesicular body sorting pathway"/>
    <property type="evidence" value="ECO:0007669"/>
    <property type="project" value="TreeGrafter"/>
</dbReference>
<evidence type="ECO:0000256" key="7">
    <source>
        <dbReference type="SAM" id="MobiDB-lite"/>
    </source>
</evidence>
<evidence type="ECO:0000256" key="5">
    <source>
        <dbReference type="ARBA" id="ARBA00042586"/>
    </source>
</evidence>
<name>A0A9W9N884_9EURO</name>
<dbReference type="AlphaFoldDB" id="A0A9W9N884"/>
<dbReference type="EMBL" id="JAPQKS010000009">
    <property type="protein sequence ID" value="KAJ5215082.1"/>
    <property type="molecule type" value="Genomic_DNA"/>
</dbReference>
<evidence type="ECO:0000256" key="1">
    <source>
        <dbReference type="ARBA" id="ARBA00004177"/>
    </source>
</evidence>